<evidence type="ECO:0000256" key="1">
    <source>
        <dbReference type="SAM" id="MobiDB-lite"/>
    </source>
</evidence>
<protein>
    <submittedName>
        <fullName evidence="2">Uncharacterized protein</fullName>
    </submittedName>
</protein>
<dbReference type="EMBL" id="KI663873">
    <property type="protein sequence ID" value="ETN72553.1"/>
    <property type="molecule type" value="Genomic_DNA"/>
</dbReference>
<keyword evidence="3" id="KW-1185">Reference proteome</keyword>
<evidence type="ECO:0000313" key="3">
    <source>
        <dbReference type="Proteomes" id="UP000053676"/>
    </source>
</evidence>
<evidence type="ECO:0000313" key="2">
    <source>
        <dbReference type="EMBL" id="ETN72553.1"/>
    </source>
</evidence>
<organism evidence="2 3">
    <name type="scientific">Necator americanus</name>
    <name type="common">Human hookworm</name>
    <dbReference type="NCBI Taxonomy" id="51031"/>
    <lineage>
        <taxon>Eukaryota</taxon>
        <taxon>Metazoa</taxon>
        <taxon>Ecdysozoa</taxon>
        <taxon>Nematoda</taxon>
        <taxon>Chromadorea</taxon>
        <taxon>Rhabditida</taxon>
        <taxon>Rhabditina</taxon>
        <taxon>Rhabditomorpha</taxon>
        <taxon>Strongyloidea</taxon>
        <taxon>Ancylostomatidae</taxon>
        <taxon>Bunostominae</taxon>
        <taxon>Necator</taxon>
    </lineage>
</organism>
<accession>W2SSQ8</accession>
<feature type="compositionally biased region" description="Basic residues" evidence="1">
    <location>
        <begin position="71"/>
        <end position="80"/>
    </location>
</feature>
<dbReference type="AlphaFoldDB" id="W2SSQ8"/>
<dbReference type="KEGG" id="nai:NECAME_04456"/>
<feature type="region of interest" description="Disordered" evidence="1">
    <location>
        <begin position="55"/>
        <end position="80"/>
    </location>
</feature>
<sequence>MCKQCTVWVAIVCIEAGNGGEGSSLPQFFHSIKERRSTSEFFRCLKVNKNPCRTTKYGRKDDRPSDDQRRVQRKQRMNLG</sequence>
<dbReference type="Proteomes" id="UP000053676">
    <property type="component" value="Unassembled WGS sequence"/>
</dbReference>
<feature type="compositionally biased region" description="Basic and acidic residues" evidence="1">
    <location>
        <begin position="58"/>
        <end position="70"/>
    </location>
</feature>
<gene>
    <name evidence="2" type="ORF">NECAME_04456</name>
</gene>
<reference evidence="3" key="1">
    <citation type="journal article" date="2014" name="Nat. Genet.">
        <title>Genome of the human hookworm Necator americanus.</title>
        <authorList>
            <person name="Tang Y.T."/>
            <person name="Gao X."/>
            <person name="Rosa B.A."/>
            <person name="Abubucker S."/>
            <person name="Hallsworth-Pepin K."/>
            <person name="Martin J."/>
            <person name="Tyagi R."/>
            <person name="Heizer E."/>
            <person name="Zhang X."/>
            <person name="Bhonagiri-Palsikar V."/>
            <person name="Minx P."/>
            <person name="Warren W.C."/>
            <person name="Wang Q."/>
            <person name="Zhan B."/>
            <person name="Hotez P.J."/>
            <person name="Sternberg P.W."/>
            <person name="Dougall A."/>
            <person name="Gaze S.T."/>
            <person name="Mulvenna J."/>
            <person name="Sotillo J."/>
            <person name="Ranganathan S."/>
            <person name="Rabelo E.M."/>
            <person name="Wilson R.K."/>
            <person name="Felgner P.L."/>
            <person name="Bethony J."/>
            <person name="Hawdon J.M."/>
            <person name="Gasser R.B."/>
            <person name="Loukas A."/>
            <person name="Mitreva M."/>
        </authorList>
    </citation>
    <scope>NUCLEOTIDE SEQUENCE [LARGE SCALE GENOMIC DNA]</scope>
</reference>
<name>W2SSQ8_NECAM</name>
<proteinExistence type="predicted"/>